<keyword evidence="2" id="KW-0548">Nucleotidyltransferase</keyword>
<geneLocation type="plasmid" evidence="12">
    <name>pCPF4013</name>
</geneLocation>
<evidence type="ECO:0000256" key="7">
    <source>
        <dbReference type="ARBA" id="ARBA00023080"/>
    </source>
</evidence>
<dbReference type="InterPro" id="IPR048445">
    <property type="entry name" value="DncV-like_NTFase"/>
</dbReference>
<protein>
    <recommendedName>
        <fullName evidence="9">Cyclic GMP-AMP synthase</fullName>
    </recommendedName>
</protein>
<dbReference type="GO" id="GO:0046872">
    <property type="term" value="F:metal ion binding"/>
    <property type="evidence" value="ECO:0007669"/>
    <property type="project" value="UniProtKB-KW"/>
</dbReference>
<keyword evidence="1" id="KW-0808">Transferase</keyword>
<evidence type="ECO:0000256" key="1">
    <source>
        <dbReference type="ARBA" id="ARBA00022679"/>
    </source>
</evidence>
<reference evidence="12" key="1">
    <citation type="journal article" date="2006" name="J. Bacteriol.">
        <title>Complete sequencing and diversity analysis of the enterotoxin-encoding plasmids in Clostridium perfringens type A non-food-borne human gastrointestinal disease isolates.</title>
        <authorList>
            <person name="Miyamoto K."/>
            <person name="Fisher D.J."/>
            <person name="Li J."/>
            <person name="Sayeed S."/>
            <person name="Akimoto S."/>
            <person name="McClane B.A."/>
        </authorList>
    </citation>
    <scope>NUCLEOTIDE SEQUENCE</scope>
    <source>
        <strain evidence="12">F4013</strain>
        <plasmid evidence="12">pCPF4013</plasmid>
    </source>
</reference>
<dbReference type="GO" id="GO:0005524">
    <property type="term" value="F:ATP binding"/>
    <property type="evidence" value="ECO:0007669"/>
    <property type="project" value="UniProtKB-KW"/>
</dbReference>
<keyword evidence="4" id="KW-0547">Nucleotide-binding</keyword>
<dbReference type="InterPro" id="IPR006116">
    <property type="entry name" value="NT_2-5OAS_ClassI-CCAase"/>
</dbReference>
<evidence type="ECO:0000256" key="6">
    <source>
        <dbReference type="ARBA" id="ARBA00022842"/>
    </source>
</evidence>
<dbReference type="GO" id="GO:0009117">
    <property type="term" value="P:nucleotide metabolic process"/>
    <property type="evidence" value="ECO:0007669"/>
    <property type="project" value="UniProtKB-KW"/>
</dbReference>
<keyword evidence="7" id="KW-0546">Nucleotide metabolism</keyword>
<evidence type="ECO:0000256" key="2">
    <source>
        <dbReference type="ARBA" id="ARBA00022695"/>
    </source>
</evidence>
<evidence type="ECO:0000256" key="10">
    <source>
        <dbReference type="ARBA" id="ARBA00048304"/>
    </source>
</evidence>
<dbReference type="CDD" id="cd05400">
    <property type="entry name" value="NT_2-5OAS_ClassI-CCAase"/>
    <property type="match status" value="1"/>
</dbReference>
<evidence type="ECO:0000256" key="4">
    <source>
        <dbReference type="ARBA" id="ARBA00022741"/>
    </source>
</evidence>
<evidence type="ECO:0000256" key="9">
    <source>
        <dbReference type="ARBA" id="ARBA00044145"/>
    </source>
</evidence>
<evidence type="ECO:0000256" key="3">
    <source>
        <dbReference type="ARBA" id="ARBA00022723"/>
    </source>
</evidence>
<accession>Q2L5J7</accession>
<name>Q2L5J7_CLOPF</name>
<keyword evidence="6" id="KW-0460">Magnesium</keyword>
<dbReference type="AlphaFoldDB" id="Q2L5J7"/>
<keyword evidence="5" id="KW-0067">ATP-binding</keyword>
<dbReference type="Pfam" id="PF21654">
    <property type="entry name" value="DncV-like_NTFase"/>
    <property type="match status" value="1"/>
</dbReference>
<feature type="domain" description="Cyclic GMP-AMP synthase DncV-like nucleotidyltransferase" evidence="11">
    <location>
        <begin position="47"/>
        <end position="127"/>
    </location>
</feature>
<keyword evidence="3" id="KW-0479">Metal-binding</keyword>
<evidence type="ECO:0000256" key="8">
    <source>
        <dbReference type="ARBA" id="ARBA00023118"/>
    </source>
</evidence>
<evidence type="ECO:0000259" key="11">
    <source>
        <dbReference type="Pfam" id="PF21654"/>
    </source>
</evidence>
<keyword evidence="12" id="KW-0614">Plasmid</keyword>
<dbReference type="GO" id="GO:0051607">
    <property type="term" value="P:defense response to virus"/>
    <property type="evidence" value="ECO:0007669"/>
    <property type="project" value="UniProtKB-KW"/>
</dbReference>
<keyword evidence="8" id="KW-0051">Antiviral defense</keyword>
<evidence type="ECO:0000256" key="5">
    <source>
        <dbReference type="ARBA" id="ARBA00022840"/>
    </source>
</evidence>
<sequence length="347" mass="41086">MGLQKYFEDFNKKIKMDYEELSELANKRDILLKKLRDSDDIPSFEEFNQGSYSMFTGVEPLDKEYDIDVGLRFNVNKSDYEPLYLKEKIQEVLKNHTEYGADIKQPCVTVKYKKDGEIAYHIDLVVYSYEDKNDKESQMYLARGKKYSNDENKKWEEADPINLKNKIMNKWEDKEIKNQYRRIIRYLKRWKNLKFSSDGNSEPPGIGITLLAYEKFEPKTYDYLESKYIFDDLEALISLIEKIKEMFKCVEYSVDSDRFLYKIEVNLPVAPKTNVFSKMTNIQMTNFKDKIDDLYKNLIEVRNEAELVEQCKLLNKIFGEDFDIPSKEETAKNQSRTILTSSTSGKR</sequence>
<evidence type="ECO:0000313" key="12">
    <source>
        <dbReference type="EMBL" id="BAE79143.1"/>
    </source>
</evidence>
<proteinExistence type="predicted"/>
<dbReference type="EMBL" id="AB236338">
    <property type="protein sequence ID" value="BAE79143.1"/>
    <property type="molecule type" value="Genomic_DNA"/>
</dbReference>
<comment type="catalytic activity">
    <reaction evidence="10">
        <text>GTP + ATP = 3',3'-cGAMP + 2 diphosphate</text>
        <dbReference type="Rhea" id="RHEA:35647"/>
        <dbReference type="ChEBI" id="CHEBI:30616"/>
        <dbReference type="ChEBI" id="CHEBI:33019"/>
        <dbReference type="ChEBI" id="CHEBI:37565"/>
        <dbReference type="ChEBI" id="CHEBI:71501"/>
    </reaction>
    <physiologicalReaction direction="left-to-right" evidence="10">
        <dbReference type="Rhea" id="RHEA:35648"/>
    </physiologicalReaction>
</comment>
<organism evidence="12">
    <name type="scientific">Clostridium perfringens</name>
    <dbReference type="NCBI Taxonomy" id="1502"/>
    <lineage>
        <taxon>Bacteria</taxon>
        <taxon>Bacillati</taxon>
        <taxon>Bacillota</taxon>
        <taxon>Clostridia</taxon>
        <taxon>Eubacteriales</taxon>
        <taxon>Clostridiaceae</taxon>
        <taxon>Clostridium</taxon>
    </lineage>
</organism>
<dbReference type="GO" id="GO:0016779">
    <property type="term" value="F:nucleotidyltransferase activity"/>
    <property type="evidence" value="ECO:0007669"/>
    <property type="project" value="UniProtKB-KW"/>
</dbReference>